<gene>
    <name evidence="1" type="ORF">T01_13117</name>
</gene>
<evidence type="ECO:0000313" key="1">
    <source>
        <dbReference type="EMBL" id="KRY31335.1"/>
    </source>
</evidence>
<protein>
    <submittedName>
        <fullName evidence="1">Uncharacterized protein</fullName>
    </submittedName>
</protein>
<dbReference type="Proteomes" id="UP000054776">
    <property type="component" value="Unassembled WGS sequence"/>
</dbReference>
<dbReference type="OrthoDB" id="10472518at2759"/>
<dbReference type="EMBL" id="JYDH01000120">
    <property type="protein sequence ID" value="KRY31335.1"/>
    <property type="molecule type" value="Genomic_DNA"/>
</dbReference>
<dbReference type="InParanoid" id="A0A0V1B2U3"/>
<proteinExistence type="predicted"/>
<name>A0A0V1B2U3_TRISP</name>
<dbReference type="AlphaFoldDB" id="A0A0V1B2U3"/>
<comment type="caution">
    <text evidence="1">The sequence shown here is derived from an EMBL/GenBank/DDBJ whole genome shotgun (WGS) entry which is preliminary data.</text>
</comment>
<keyword evidence="2" id="KW-1185">Reference proteome</keyword>
<sequence length="171" mass="18968">MNNSNIVIHEVSRTVSLGVTTLSVICGSEAEPFHRTSLGCVFNRYGDDGLRFIAARWEMTQCEVIAALHVENKVLRLRKSFGLQRWSCAAENKQVPGNGRGIRCNLEQLIADAEISTSNSAEIVTHHSIHWHGSGKWIDTWNLASPCDFFNAAVERPTCGNLTGFKIPILM</sequence>
<accession>A0A0V1B2U3</accession>
<reference evidence="1 2" key="1">
    <citation type="submission" date="2015-01" db="EMBL/GenBank/DDBJ databases">
        <title>Evolution of Trichinella species and genotypes.</title>
        <authorList>
            <person name="Korhonen P.K."/>
            <person name="Edoardo P."/>
            <person name="Giuseppe L.R."/>
            <person name="Gasser R.B."/>
        </authorList>
    </citation>
    <scope>NUCLEOTIDE SEQUENCE [LARGE SCALE GENOMIC DNA]</scope>
    <source>
        <strain evidence="1">ISS3</strain>
    </source>
</reference>
<organism evidence="1 2">
    <name type="scientific">Trichinella spiralis</name>
    <name type="common">Trichina worm</name>
    <dbReference type="NCBI Taxonomy" id="6334"/>
    <lineage>
        <taxon>Eukaryota</taxon>
        <taxon>Metazoa</taxon>
        <taxon>Ecdysozoa</taxon>
        <taxon>Nematoda</taxon>
        <taxon>Enoplea</taxon>
        <taxon>Dorylaimia</taxon>
        <taxon>Trichinellida</taxon>
        <taxon>Trichinellidae</taxon>
        <taxon>Trichinella</taxon>
    </lineage>
</organism>
<evidence type="ECO:0000313" key="2">
    <source>
        <dbReference type="Proteomes" id="UP000054776"/>
    </source>
</evidence>